<organism evidence="3 4">
    <name type="scientific">Saccharothrix espanaensis (strain ATCC 51144 / DSM 44229 / JCM 9112 / NBRC 15066 / NRRL 15764)</name>
    <dbReference type="NCBI Taxonomy" id="1179773"/>
    <lineage>
        <taxon>Bacteria</taxon>
        <taxon>Bacillati</taxon>
        <taxon>Actinomycetota</taxon>
        <taxon>Actinomycetes</taxon>
        <taxon>Pseudonocardiales</taxon>
        <taxon>Pseudonocardiaceae</taxon>
        <taxon>Saccharothrix</taxon>
    </lineage>
</organism>
<dbReference type="InterPro" id="IPR007484">
    <property type="entry name" value="Peptidase_M28"/>
</dbReference>
<dbReference type="GO" id="GO:0006508">
    <property type="term" value="P:proteolysis"/>
    <property type="evidence" value="ECO:0007669"/>
    <property type="project" value="InterPro"/>
</dbReference>
<keyword evidence="3" id="KW-0121">Carboxypeptidase</keyword>
<dbReference type="KEGG" id="sesp:BN6_34130"/>
<proteinExistence type="predicted"/>
<dbReference type="GO" id="GO:0004181">
    <property type="term" value="F:metallocarboxypeptidase activity"/>
    <property type="evidence" value="ECO:0007669"/>
    <property type="project" value="UniProtKB-EC"/>
</dbReference>
<dbReference type="PANTHER" id="PTHR12147">
    <property type="entry name" value="METALLOPEPTIDASE M28 FAMILY MEMBER"/>
    <property type="match status" value="1"/>
</dbReference>
<dbReference type="InterPro" id="IPR046450">
    <property type="entry name" value="PA_dom_sf"/>
</dbReference>
<protein>
    <submittedName>
        <fullName evidence="3">Aminopeptidase</fullName>
        <ecNumber evidence="3">3.4.17.21</ecNumber>
    </submittedName>
</protein>
<reference evidence="3 4" key="1">
    <citation type="journal article" date="2012" name="BMC Genomics">
        <title>Complete genome sequence of Saccharothrix espanaensis DSM 44229T and comparison to the other completely sequenced Pseudonocardiaceae.</title>
        <authorList>
            <person name="Strobel T."/>
            <person name="Al-Dilaimi A."/>
            <person name="Blom J."/>
            <person name="Gessner A."/>
            <person name="Kalinowski J."/>
            <person name="Luzhetska M."/>
            <person name="Puhler A."/>
            <person name="Szczepanowski R."/>
            <person name="Bechthold A."/>
            <person name="Ruckert C."/>
        </authorList>
    </citation>
    <scope>NUCLEOTIDE SEQUENCE [LARGE SCALE GENOMIC DNA]</scope>
    <source>
        <strain evidence="4">ATCC 51144 / DSM 44229 / JCM 9112 / NBRC 15066 / NRRL 15764</strain>
    </source>
</reference>
<dbReference type="STRING" id="1179773.BN6_34130"/>
<dbReference type="Pfam" id="PF04389">
    <property type="entry name" value="Peptidase_M28"/>
    <property type="match status" value="1"/>
</dbReference>
<dbReference type="InterPro" id="IPR045175">
    <property type="entry name" value="M28_fam"/>
</dbReference>
<feature type="domain" description="PA" evidence="1">
    <location>
        <begin position="130"/>
        <end position="213"/>
    </location>
</feature>
<keyword evidence="3" id="KW-0378">Hydrolase</keyword>
<gene>
    <name evidence="3" type="ordered locus">BN6_34130</name>
</gene>
<dbReference type="Proteomes" id="UP000006281">
    <property type="component" value="Chromosome"/>
</dbReference>
<dbReference type="SUPFAM" id="SSF53187">
    <property type="entry name" value="Zn-dependent exopeptidases"/>
    <property type="match status" value="1"/>
</dbReference>
<dbReference type="SUPFAM" id="SSF52025">
    <property type="entry name" value="PA domain"/>
    <property type="match status" value="1"/>
</dbReference>
<dbReference type="HOGENOM" id="CLU_024336_0_2_11"/>
<dbReference type="EMBL" id="HE804045">
    <property type="protein sequence ID" value="CCH30711.1"/>
    <property type="molecule type" value="Genomic_DNA"/>
</dbReference>
<keyword evidence="3" id="KW-0645">Protease</keyword>
<dbReference type="eggNOG" id="COG2234">
    <property type="taxonomic scope" value="Bacteria"/>
</dbReference>
<keyword evidence="3" id="KW-0031">Aminopeptidase</keyword>
<dbReference type="AlphaFoldDB" id="K0JXB3"/>
<keyword evidence="4" id="KW-1185">Reference proteome</keyword>
<dbReference type="Gene3D" id="3.40.630.10">
    <property type="entry name" value="Zn peptidases"/>
    <property type="match status" value="1"/>
</dbReference>
<accession>K0JXB3</accession>
<dbReference type="BioCyc" id="SESP1179773:BN6_RS16525-MONOMER"/>
<dbReference type="PANTHER" id="PTHR12147:SF26">
    <property type="entry name" value="PEPTIDASE M28 DOMAIN-CONTAINING PROTEIN"/>
    <property type="match status" value="1"/>
</dbReference>
<name>K0JXB3_SACES</name>
<dbReference type="PATRIC" id="fig|1179773.3.peg.3416"/>
<evidence type="ECO:0000259" key="2">
    <source>
        <dbReference type="Pfam" id="PF04389"/>
    </source>
</evidence>
<dbReference type="Pfam" id="PF02225">
    <property type="entry name" value="PA"/>
    <property type="match status" value="1"/>
</dbReference>
<evidence type="ECO:0000313" key="4">
    <source>
        <dbReference type="Proteomes" id="UP000006281"/>
    </source>
</evidence>
<evidence type="ECO:0000313" key="3">
    <source>
        <dbReference type="EMBL" id="CCH30711.1"/>
    </source>
</evidence>
<evidence type="ECO:0000259" key="1">
    <source>
        <dbReference type="Pfam" id="PF02225"/>
    </source>
</evidence>
<dbReference type="EC" id="3.4.17.21" evidence="3"/>
<dbReference type="GO" id="GO:0004177">
    <property type="term" value="F:aminopeptidase activity"/>
    <property type="evidence" value="ECO:0007669"/>
    <property type="project" value="UniProtKB-KW"/>
</dbReference>
<sequence>MRSVALALAAVTAVVTWGVPSGVSSGGTPAAGSEGSRLARSLSAAVQTRDAMDSVRAFDRIARENGGNREAGRPGYERSREYTEQVLRRAGYHVHTEPVPFLGWRTDVERLSAPGDVKVLMAQFVPSDAVTGRLARAAAAGCQVGDYPPGTVIAVVPSGTCPSGDKTVAARDAGVRAVLIYDVSPVPDTVLRRRVVGTPLPVGFISQHSAESLAAGDATLELRGHAVQSTTVNLFAETSGGDPASVVMAGAHLDSGADGPGINDNATSVAALLETAVRLAPHQKTVRNKVRFAFWGAEELVNLGSIHYIETRTPQQLAAISLYLNWELIASPNFVRFVVDGDDSDHPGTGAPAGPPGSGTVEAVLSEGYRVQHLPLRTADLNDIRSDQEPFAKAGIPVGGAFGGVRGIKTTEEAAVFGGTAGRPYDPCYHQPCDDLSNVHVGALGEAMRAMAWAVGRFAVDDDLRT</sequence>
<dbReference type="Gene3D" id="3.50.30.30">
    <property type="match status" value="1"/>
</dbReference>
<feature type="domain" description="Peptidase M28" evidence="2">
    <location>
        <begin position="233"/>
        <end position="452"/>
    </location>
</feature>
<dbReference type="RefSeq" id="WP_015100823.1">
    <property type="nucleotide sequence ID" value="NC_019673.1"/>
</dbReference>
<dbReference type="InterPro" id="IPR003137">
    <property type="entry name" value="PA_domain"/>
</dbReference>